<reference evidence="1 2" key="1">
    <citation type="journal article" date="2020" name="Microb. Ecol.">
        <title>Ecogenomics of the Marine Benthic Filamentous Cyanobacterium Adonisia.</title>
        <authorList>
            <person name="Walter J.M."/>
            <person name="Coutinho F.H."/>
            <person name="Leomil L."/>
            <person name="Hargreaves P.I."/>
            <person name="Campeao M.E."/>
            <person name="Vieira V.V."/>
            <person name="Silva B.S."/>
            <person name="Fistarol G.O."/>
            <person name="Salomon P.S."/>
            <person name="Sawabe T."/>
            <person name="Mino S."/>
            <person name="Hosokawa M."/>
            <person name="Miyashita H."/>
            <person name="Maruyama F."/>
            <person name="van Verk M.C."/>
            <person name="Dutilh B.E."/>
            <person name="Thompson C.C."/>
            <person name="Thompson F.L."/>
        </authorList>
    </citation>
    <scope>NUCLEOTIDE SEQUENCE [LARGE SCALE GENOMIC DNA]</scope>
    <source>
        <strain evidence="1 2">CCMR0081</strain>
    </source>
</reference>
<dbReference type="AlphaFoldDB" id="A0A6M0RP48"/>
<proteinExistence type="predicted"/>
<dbReference type="Proteomes" id="UP000481033">
    <property type="component" value="Unassembled WGS sequence"/>
</dbReference>
<evidence type="ECO:0000313" key="1">
    <source>
        <dbReference type="EMBL" id="NEZ57533.1"/>
    </source>
</evidence>
<sequence length="123" mass="14040">MARNRSLSIAKDNLNDIRNPIGQRHGAWPFSWEQWLMPASIKQFRQMVGTKLKFKNVDKTVHAFKTFFNRHADVVDMLPNILERGGPNGQELFLSMVEQLTTPELLAIVKDFALSQSGTDLID</sequence>
<protein>
    <submittedName>
        <fullName evidence="1">Uncharacterized protein</fullName>
    </submittedName>
</protein>
<comment type="caution">
    <text evidence="1">The sequence shown here is derived from an EMBL/GenBank/DDBJ whole genome shotgun (WGS) entry which is preliminary data.</text>
</comment>
<keyword evidence="2" id="KW-1185">Reference proteome</keyword>
<dbReference type="EMBL" id="QXHD01000004">
    <property type="protein sequence ID" value="NEZ57533.1"/>
    <property type="molecule type" value="Genomic_DNA"/>
</dbReference>
<organism evidence="1 2">
    <name type="scientific">Adonisia turfae CCMR0081</name>
    <dbReference type="NCBI Taxonomy" id="2292702"/>
    <lineage>
        <taxon>Bacteria</taxon>
        <taxon>Bacillati</taxon>
        <taxon>Cyanobacteriota</taxon>
        <taxon>Adonisia</taxon>
        <taxon>Adonisia turfae</taxon>
    </lineage>
</organism>
<accession>A0A6M0RP48</accession>
<evidence type="ECO:0000313" key="2">
    <source>
        <dbReference type="Proteomes" id="UP000481033"/>
    </source>
</evidence>
<name>A0A6M0RP48_9CYAN</name>
<gene>
    <name evidence="1" type="ORF">DXZ20_18035</name>
</gene>